<dbReference type="GO" id="GO:0003676">
    <property type="term" value="F:nucleic acid binding"/>
    <property type="evidence" value="ECO:0007669"/>
    <property type="project" value="InterPro"/>
</dbReference>
<dbReference type="RefSeq" id="WP_092561475.1">
    <property type="nucleotide sequence ID" value="NZ_FNQV01000002.1"/>
</dbReference>
<dbReference type="Pfam" id="PF01336">
    <property type="entry name" value="tRNA_anti-codon"/>
    <property type="match status" value="1"/>
</dbReference>
<dbReference type="OrthoDB" id="3268233at2"/>
<organism evidence="2 3">
    <name type="scientific">Bowdeniella nasicola</name>
    <dbReference type="NCBI Taxonomy" id="208480"/>
    <lineage>
        <taxon>Bacteria</taxon>
        <taxon>Bacillati</taxon>
        <taxon>Actinomycetota</taxon>
        <taxon>Actinomycetes</taxon>
        <taxon>Actinomycetales</taxon>
        <taxon>Actinomycetaceae</taxon>
        <taxon>Bowdeniella</taxon>
    </lineage>
</organism>
<dbReference type="Gene3D" id="2.40.50.140">
    <property type="entry name" value="Nucleic acid-binding proteins"/>
    <property type="match status" value="1"/>
</dbReference>
<reference evidence="3" key="1">
    <citation type="submission" date="2016-10" db="EMBL/GenBank/DDBJ databases">
        <authorList>
            <person name="Varghese N."/>
            <person name="Submissions S."/>
        </authorList>
    </citation>
    <scope>NUCLEOTIDE SEQUENCE [LARGE SCALE GENOMIC DNA]</scope>
    <source>
        <strain evidence="3">KPR-1</strain>
    </source>
</reference>
<protein>
    <recommendedName>
        <fullName evidence="1">OB domain-containing protein</fullName>
    </recommendedName>
</protein>
<proteinExistence type="predicted"/>
<dbReference type="AlphaFoldDB" id="A0A1H3WEF0"/>
<feature type="domain" description="OB" evidence="1">
    <location>
        <begin position="21"/>
        <end position="92"/>
    </location>
</feature>
<dbReference type="CDD" id="cd04488">
    <property type="entry name" value="RecG_wedge_OBF"/>
    <property type="match status" value="1"/>
</dbReference>
<name>A0A1H3WEF0_9ACTO</name>
<evidence type="ECO:0000313" key="3">
    <source>
        <dbReference type="Proteomes" id="UP000199288"/>
    </source>
</evidence>
<evidence type="ECO:0000259" key="1">
    <source>
        <dbReference type="Pfam" id="PF01336"/>
    </source>
</evidence>
<dbReference type="Proteomes" id="UP000199288">
    <property type="component" value="Unassembled WGS sequence"/>
</dbReference>
<evidence type="ECO:0000313" key="2">
    <source>
        <dbReference type="EMBL" id="SDZ85340.1"/>
    </source>
</evidence>
<accession>A0A1H3WEF0</accession>
<dbReference type="InterPro" id="IPR012340">
    <property type="entry name" value="NA-bd_OB-fold"/>
</dbReference>
<gene>
    <name evidence="2" type="ORF">SAMN02910418_00405</name>
</gene>
<keyword evidence="3" id="KW-1185">Reference proteome</keyword>
<dbReference type="EMBL" id="FNQV01000002">
    <property type="protein sequence ID" value="SDZ85340.1"/>
    <property type="molecule type" value="Genomic_DNA"/>
</dbReference>
<dbReference type="InterPro" id="IPR004365">
    <property type="entry name" value="NA-bd_OB_tRNA"/>
</dbReference>
<sequence length="100" mass="10992">MATSTQHGLPIAEVHPRMRARVAGRVSAVTYRPESRNPQLRARLTDSSGSLDLVFHGRREIAGITPGRHLIATGTVYEENGDIVIFDPEYRLLPSGSLDL</sequence>